<gene>
    <name evidence="1" type="ORF">SNE33_04630</name>
</gene>
<dbReference type="Proteomes" id="UP001334501">
    <property type="component" value="Unassembled WGS sequence"/>
</dbReference>
<reference evidence="1 2" key="1">
    <citation type="journal article" date="2017" name="Curr. Microbiol.">
        <title>Lysobacter zhanggongensis sp. nov. Isolated from a Pit Mud.</title>
        <authorList>
            <person name="Zhang X.F."/>
            <person name="Wang H.H."/>
            <person name="Sun X.Y."/>
            <person name="Pan C.M."/>
        </authorList>
    </citation>
    <scope>NUCLEOTIDE SEQUENCE [LARGE SCALE GENOMIC DNA]</scope>
    <source>
        <strain evidence="1 2">ZGLJ7-1</strain>
    </source>
</reference>
<keyword evidence="2" id="KW-1185">Reference proteome</keyword>
<accession>A0ABU7YNY2</accession>
<protein>
    <submittedName>
        <fullName evidence="1">Anticodon nuclease</fullName>
    </submittedName>
</protein>
<sequence length="392" mass="44873">MSNTFADLPELAQHLRAQLDTKKFVLLYAYNGTGKTRLSTAFKNIGKTVDADGEVTARDTLYFNAFTEDLFQWDNDLANDSRRVLKINSDSRFFAGLAELEMDNRIRPLLSRYADFDFRIDTAAWTVSFSREETRNGATTTVDDIKVSRGEENIFIWCFFLAIVQLVLDGAEAYAWVKYVYIDDPISSLDEHNAIVVANHLVQLYRDIARNDSGDIETDRIKVSTVISTHHHLFFNVLYYELKNGFGNKAMHHVLACPRATRRYTLVQQKGDTPAFHHVAALVELDKVARGDDIHTHHFNMLRAVLEKTALFLGYTHFSACIKTGPDDADGVLHQRFVDLLSHGKYSLYEPETMGDETKRYFRTIVRQFLDRYPYNRALFPAEPIANEESAT</sequence>
<organism evidence="1 2">
    <name type="scientific">Lysobacter zhanggongensis</name>
    <dbReference type="NCBI Taxonomy" id="1774951"/>
    <lineage>
        <taxon>Bacteria</taxon>
        <taxon>Pseudomonadati</taxon>
        <taxon>Pseudomonadota</taxon>
        <taxon>Gammaproteobacteria</taxon>
        <taxon>Lysobacterales</taxon>
        <taxon>Lysobacteraceae</taxon>
        <taxon>Lysobacter</taxon>
    </lineage>
</organism>
<evidence type="ECO:0000313" key="2">
    <source>
        <dbReference type="Proteomes" id="UP001334501"/>
    </source>
</evidence>
<name>A0ABU7YNY2_9GAMM</name>
<dbReference type="EMBL" id="JAXGFO010000016">
    <property type="protein sequence ID" value="MEG3157185.1"/>
    <property type="molecule type" value="Genomic_DNA"/>
</dbReference>
<proteinExistence type="predicted"/>
<dbReference type="RefSeq" id="WP_412699421.1">
    <property type="nucleotide sequence ID" value="NZ_JAXGFO010000016.1"/>
</dbReference>
<comment type="caution">
    <text evidence="1">The sequence shown here is derived from an EMBL/GenBank/DDBJ whole genome shotgun (WGS) entry which is preliminary data.</text>
</comment>
<evidence type="ECO:0000313" key="1">
    <source>
        <dbReference type="EMBL" id="MEG3157185.1"/>
    </source>
</evidence>